<dbReference type="GeneID" id="14010446"/>
<reference evidence="1 2" key="1">
    <citation type="journal article" date="2011" name="Appl. Environ. Microbiol.">
        <title>Novel Virulent and Broad-Host-Range Erwinia amylovora Bacteriophages Reveal a High Degree of Mosaicism and a Relationship to Enterobacteriaceae Phages.</title>
        <authorList>
            <person name="Born Y."/>
            <person name="Fieseler L."/>
            <person name="Marazzi J."/>
            <person name="Lurz R."/>
            <person name="Duffy B."/>
            <person name="Loessner M.J."/>
        </authorList>
    </citation>
    <scope>NUCLEOTIDE SEQUENCE [LARGE SCALE GENOMIC DNA]</scope>
</reference>
<dbReference type="KEGG" id="vg:14010446"/>
<protein>
    <submittedName>
        <fullName evidence="1">Gp15</fullName>
    </submittedName>
</protein>
<evidence type="ECO:0000313" key="1">
    <source>
        <dbReference type="EMBL" id="AEJ81391.1"/>
    </source>
</evidence>
<dbReference type="EMBL" id="HQ728264">
    <property type="protein sequence ID" value="AEJ81391.1"/>
    <property type="molecule type" value="Genomic_DNA"/>
</dbReference>
<dbReference type="OrthoDB" id="25272at10239"/>
<keyword evidence="2" id="KW-1185">Reference proteome</keyword>
<evidence type="ECO:0000313" key="2">
    <source>
        <dbReference type="Proteomes" id="UP000008892"/>
    </source>
</evidence>
<proteinExistence type="predicted"/>
<sequence length="59" mass="7152">MSWEEALKALREGKRVSHEYFTPDEWFEMKDGRIYCEGGYPMDRWFTGDDWQLTGWSII</sequence>
<organism evidence="1 2">
    <name type="scientific">Erwinia phage vB_EamM-Y2</name>
    <dbReference type="NCBI Taxonomy" id="1051676"/>
    <lineage>
        <taxon>Viruses</taxon>
        <taxon>Duplodnaviria</taxon>
        <taxon>Heunggongvirae</taxon>
        <taxon>Uroviricota</taxon>
        <taxon>Caudoviricetes</taxon>
        <taxon>Chaseviridae</taxon>
        <taxon>Cleopatravirinae</taxon>
        <taxon>Loessnervirus</taxon>
        <taxon>Loessnervirus Y2</taxon>
    </lineage>
</organism>
<name>G0YPW4_9CAUD</name>
<dbReference type="RefSeq" id="YP_007004665.1">
    <property type="nucleotide sequence ID" value="NC_019504.1"/>
</dbReference>
<accession>G0YPW4</accession>
<dbReference type="Proteomes" id="UP000008892">
    <property type="component" value="Segment"/>
</dbReference>